<dbReference type="EMBL" id="AMCV02000017">
    <property type="protein sequence ID" value="TDZ20370.1"/>
    <property type="molecule type" value="Genomic_DNA"/>
</dbReference>
<sequence length="130" mass="14105">MCIKYRLVQPLEESPCTGTSRAVAETAGNSHDCIHLTANAAADRQRREEMEVVALALKQRREDVAEVQKPVVAGPSPPQSEVPHGARPDAPFLRAVLGWVRQVPNKTRSVLRGPAAWLSATDVLFPTVGC</sequence>
<evidence type="ECO:0000313" key="3">
    <source>
        <dbReference type="Proteomes" id="UP000014480"/>
    </source>
</evidence>
<gene>
    <name evidence="2" type="ORF">Cob_v006599</name>
</gene>
<proteinExistence type="predicted"/>
<protein>
    <submittedName>
        <fullName evidence="2">Uncharacterized protein</fullName>
    </submittedName>
</protein>
<reference evidence="3" key="2">
    <citation type="journal article" date="2019" name="Mol. Plant Microbe Interact.">
        <title>Genome sequence resources for four phytopathogenic fungi from the Colletotrichum orbiculare species complex.</title>
        <authorList>
            <person name="Gan P."/>
            <person name="Tsushima A."/>
            <person name="Narusaka M."/>
            <person name="Narusaka Y."/>
            <person name="Takano Y."/>
            <person name="Kubo Y."/>
            <person name="Shirasu K."/>
        </authorList>
    </citation>
    <scope>GENOME REANNOTATION</scope>
    <source>
        <strain evidence="3">104-T / ATCC 96160 / CBS 514.97 / LARS 414 / MAFF 240422</strain>
    </source>
</reference>
<accession>A0A484FQ02</accession>
<evidence type="ECO:0000256" key="1">
    <source>
        <dbReference type="SAM" id="MobiDB-lite"/>
    </source>
</evidence>
<reference evidence="3" key="1">
    <citation type="journal article" date="2013" name="New Phytol.">
        <title>Comparative genomic and transcriptomic analyses reveal the hemibiotrophic stage shift of Colletotrichum fungi.</title>
        <authorList>
            <person name="Gan P."/>
            <person name="Ikeda K."/>
            <person name="Irieda H."/>
            <person name="Narusaka M."/>
            <person name="O'Connell R.J."/>
            <person name="Narusaka Y."/>
            <person name="Takano Y."/>
            <person name="Kubo Y."/>
            <person name="Shirasu K."/>
        </authorList>
    </citation>
    <scope>NUCLEOTIDE SEQUENCE [LARGE SCALE GENOMIC DNA]</scope>
    <source>
        <strain evidence="3">104-T / ATCC 96160 / CBS 514.97 / LARS 414 / MAFF 240422</strain>
    </source>
</reference>
<dbReference type="AlphaFoldDB" id="A0A484FQ02"/>
<keyword evidence="3" id="KW-1185">Reference proteome</keyword>
<evidence type="ECO:0000313" key="2">
    <source>
        <dbReference type="EMBL" id="TDZ20370.1"/>
    </source>
</evidence>
<feature type="region of interest" description="Disordered" evidence="1">
    <location>
        <begin position="66"/>
        <end position="87"/>
    </location>
</feature>
<name>A0A484FQ02_COLOR</name>
<organism evidence="2 3">
    <name type="scientific">Colletotrichum orbiculare (strain 104-T / ATCC 96160 / CBS 514.97 / LARS 414 / MAFF 240422)</name>
    <name type="common">Cucumber anthracnose fungus</name>
    <name type="synonym">Colletotrichum lagenarium</name>
    <dbReference type="NCBI Taxonomy" id="1213857"/>
    <lineage>
        <taxon>Eukaryota</taxon>
        <taxon>Fungi</taxon>
        <taxon>Dikarya</taxon>
        <taxon>Ascomycota</taxon>
        <taxon>Pezizomycotina</taxon>
        <taxon>Sordariomycetes</taxon>
        <taxon>Hypocreomycetidae</taxon>
        <taxon>Glomerellales</taxon>
        <taxon>Glomerellaceae</taxon>
        <taxon>Colletotrichum</taxon>
        <taxon>Colletotrichum orbiculare species complex</taxon>
    </lineage>
</organism>
<dbReference type="Proteomes" id="UP000014480">
    <property type="component" value="Unassembled WGS sequence"/>
</dbReference>
<comment type="caution">
    <text evidence="2">The sequence shown here is derived from an EMBL/GenBank/DDBJ whole genome shotgun (WGS) entry which is preliminary data.</text>
</comment>